<dbReference type="EMBL" id="FSRK01000002">
    <property type="protein sequence ID" value="SIO34217.1"/>
    <property type="molecule type" value="Genomic_DNA"/>
</dbReference>
<organism evidence="1 2">
    <name type="scientific">Epilithonimonas zeae</name>
    <dbReference type="NCBI Taxonomy" id="1416779"/>
    <lineage>
        <taxon>Bacteria</taxon>
        <taxon>Pseudomonadati</taxon>
        <taxon>Bacteroidota</taxon>
        <taxon>Flavobacteriia</taxon>
        <taxon>Flavobacteriales</taxon>
        <taxon>Weeksellaceae</taxon>
        <taxon>Chryseobacterium group</taxon>
        <taxon>Epilithonimonas</taxon>
    </lineage>
</organism>
<dbReference type="STRING" id="1416779.SAMN05444409_2889"/>
<reference evidence="2" key="1">
    <citation type="submission" date="2016-11" db="EMBL/GenBank/DDBJ databases">
        <authorList>
            <person name="Varghese N."/>
            <person name="Submissions S."/>
        </authorList>
    </citation>
    <scope>NUCLEOTIDE SEQUENCE [LARGE SCALE GENOMIC DNA]</scope>
    <source>
        <strain evidence="2">DSM 27623</strain>
    </source>
</reference>
<protein>
    <submittedName>
        <fullName evidence="1">GLPGLI family protein</fullName>
    </submittedName>
</protein>
<dbReference type="InterPro" id="IPR005901">
    <property type="entry name" value="GLPGLI"/>
</dbReference>
<evidence type="ECO:0000313" key="1">
    <source>
        <dbReference type="EMBL" id="SIO34217.1"/>
    </source>
</evidence>
<sequence>MQYIIFLFFFPLMCFSQDIRFTYNYNFVSDTLKKDFNSNEIVVLDFYNKEQRSVFTGIKHIISDSIMTEDFKKGIMSYPDTSTNVRYVVEKFNNKNLVFFYTADHMPDPVLKVIDERQIKWQISNERLKILSYSAQKATTFFAGRHWTAWFTSEIPISEGPYKFHGLPGLILKILDETKTHSYEIVSVQKLKTNFFILNDNAYKNAKQITLKEFEKIPDNPYERFKILALAGELIFKDDEDKQVFLKDVDAQIKESKKHDNNPIELLNKK</sequence>
<keyword evidence="2" id="KW-1185">Reference proteome</keyword>
<gene>
    <name evidence="1" type="ORF">SAMN05444409_2889</name>
</gene>
<dbReference type="RefSeq" id="WP_074236030.1">
    <property type="nucleotide sequence ID" value="NZ_FSRK01000002.1"/>
</dbReference>
<evidence type="ECO:0000313" key="2">
    <source>
        <dbReference type="Proteomes" id="UP000185207"/>
    </source>
</evidence>
<dbReference type="AlphaFoldDB" id="A0A1N6IQA2"/>
<dbReference type="Pfam" id="PF09697">
    <property type="entry name" value="Porph_ging"/>
    <property type="match status" value="1"/>
</dbReference>
<dbReference type="NCBIfam" id="TIGR01200">
    <property type="entry name" value="GLPGLI"/>
    <property type="match status" value="1"/>
</dbReference>
<name>A0A1N6IQA2_9FLAO</name>
<dbReference type="Proteomes" id="UP000185207">
    <property type="component" value="Unassembled WGS sequence"/>
</dbReference>
<accession>A0A1N6IQA2</accession>
<dbReference type="OrthoDB" id="1440774at2"/>
<proteinExistence type="predicted"/>